<dbReference type="PANTHER" id="PTHR36838">
    <property type="entry name" value="AUXIN EFFLUX CARRIER FAMILY PROTEIN"/>
    <property type="match status" value="1"/>
</dbReference>
<gene>
    <name evidence="4" type="ORF">H9753_04790</name>
</gene>
<evidence type="ECO:0000313" key="4">
    <source>
        <dbReference type="EMBL" id="HJC62918.1"/>
    </source>
</evidence>
<accession>A0A9D2PMC0</accession>
<protein>
    <submittedName>
        <fullName evidence="4">Uncharacterized protein</fullName>
    </submittedName>
</protein>
<proteinExistence type="predicted"/>
<dbReference type="Gene3D" id="1.20.1530.20">
    <property type="match status" value="1"/>
</dbReference>
<comment type="caution">
    <text evidence="4">The sequence shown here is derived from an EMBL/GenBank/DDBJ whole genome shotgun (WGS) entry which is preliminary data.</text>
</comment>
<dbReference type="InterPro" id="IPR038770">
    <property type="entry name" value="Na+/solute_symporter_sf"/>
</dbReference>
<feature type="transmembrane region" description="Helical" evidence="3">
    <location>
        <begin position="6"/>
        <end position="22"/>
    </location>
</feature>
<dbReference type="AlphaFoldDB" id="A0A9D2PMC0"/>
<dbReference type="Proteomes" id="UP000823886">
    <property type="component" value="Unassembled WGS sequence"/>
</dbReference>
<keyword evidence="3" id="KW-1133">Transmembrane helix</keyword>
<evidence type="ECO:0000313" key="5">
    <source>
        <dbReference type="Proteomes" id="UP000823886"/>
    </source>
</evidence>
<feature type="transmembrane region" description="Helical" evidence="3">
    <location>
        <begin position="237"/>
        <end position="255"/>
    </location>
</feature>
<feature type="transmembrane region" description="Helical" evidence="3">
    <location>
        <begin position="178"/>
        <end position="198"/>
    </location>
</feature>
<reference evidence="4" key="2">
    <citation type="submission" date="2021-04" db="EMBL/GenBank/DDBJ databases">
        <authorList>
            <person name="Gilroy R."/>
        </authorList>
    </citation>
    <scope>NUCLEOTIDE SEQUENCE</scope>
    <source>
        <strain evidence="4">ChiBcec2-3848</strain>
    </source>
</reference>
<feature type="transmembrane region" description="Helical" evidence="3">
    <location>
        <begin position="204"/>
        <end position="225"/>
    </location>
</feature>
<name>A0A9D2PMC0_9FIRM</name>
<keyword evidence="3" id="KW-0472">Membrane</keyword>
<evidence type="ECO:0000256" key="2">
    <source>
        <dbReference type="ARBA" id="ARBA00022448"/>
    </source>
</evidence>
<reference evidence="4" key="1">
    <citation type="journal article" date="2021" name="PeerJ">
        <title>Extensive microbial diversity within the chicken gut microbiome revealed by metagenomics and culture.</title>
        <authorList>
            <person name="Gilroy R."/>
            <person name="Ravi A."/>
            <person name="Getino M."/>
            <person name="Pursley I."/>
            <person name="Horton D.L."/>
            <person name="Alikhan N.F."/>
            <person name="Baker D."/>
            <person name="Gharbi K."/>
            <person name="Hall N."/>
            <person name="Watson M."/>
            <person name="Adriaenssens E.M."/>
            <person name="Foster-Nyarko E."/>
            <person name="Jarju S."/>
            <person name="Secka A."/>
            <person name="Antonio M."/>
            <person name="Oren A."/>
            <person name="Chaudhuri R.R."/>
            <person name="La Ragione R."/>
            <person name="Hildebrand F."/>
            <person name="Pallen M.J."/>
        </authorList>
    </citation>
    <scope>NUCLEOTIDE SEQUENCE</scope>
    <source>
        <strain evidence="4">ChiBcec2-3848</strain>
    </source>
</reference>
<dbReference type="PANTHER" id="PTHR36838:SF3">
    <property type="entry name" value="TRANSPORTER AUXIN EFFLUX CARRIER EC FAMILY"/>
    <property type="match status" value="1"/>
</dbReference>
<feature type="transmembrane region" description="Helical" evidence="3">
    <location>
        <begin position="59"/>
        <end position="81"/>
    </location>
</feature>
<comment type="subcellular location">
    <subcellularLocation>
        <location evidence="1">Endomembrane system</location>
        <topology evidence="1">Multi-pass membrane protein</topology>
    </subcellularLocation>
</comment>
<keyword evidence="2" id="KW-0813">Transport</keyword>
<feature type="transmembrane region" description="Helical" evidence="3">
    <location>
        <begin position="34"/>
        <end position="53"/>
    </location>
</feature>
<keyword evidence="3" id="KW-0812">Transmembrane</keyword>
<organism evidence="4 5">
    <name type="scientific">Candidatus Blautia merdavium</name>
    <dbReference type="NCBI Taxonomy" id="2838494"/>
    <lineage>
        <taxon>Bacteria</taxon>
        <taxon>Bacillati</taxon>
        <taxon>Bacillota</taxon>
        <taxon>Clostridia</taxon>
        <taxon>Lachnospirales</taxon>
        <taxon>Lachnospiraceae</taxon>
        <taxon>Blautia</taxon>
    </lineage>
</organism>
<evidence type="ECO:0000256" key="1">
    <source>
        <dbReference type="ARBA" id="ARBA00004127"/>
    </source>
</evidence>
<dbReference type="GO" id="GO:0012505">
    <property type="term" value="C:endomembrane system"/>
    <property type="evidence" value="ECO:0007669"/>
    <property type="project" value="UniProtKB-SubCell"/>
</dbReference>
<dbReference type="EMBL" id="DWVZ01000060">
    <property type="protein sequence ID" value="HJC62918.1"/>
    <property type="molecule type" value="Genomic_DNA"/>
</dbReference>
<sequence length="314" mass="34105">MEEILYRAASYLLIIALGASMKKAGVFRDSDFKTLAKVMLYITLPCAIIYNFSSIEFDFSYLVLTAMGIGTGLIYMLTACIEGKILGRKKEIPFDMINFSGYNIGNFSMPFAQSFLGPMGVVAISLFDTGNAVICNGGSKAVAELVKGKGAGSRQNVGRELLRAFQTIARVLSRSVPFMTYLTMILLVMFRVPIPQIITSFSGTVAQANAFVAMLMIGVGFKLNIKGDGVFHVVRLLVSRYAVMAVFVFLAYWVLPFPLEIRQALVILVLSPIASANPAFTDALGEDFELASTVNSISMIISIASITTALLIML</sequence>
<evidence type="ECO:0000256" key="3">
    <source>
        <dbReference type="SAM" id="Phobius"/>
    </source>
</evidence>
<feature type="transmembrane region" description="Helical" evidence="3">
    <location>
        <begin position="292"/>
        <end position="313"/>
    </location>
</feature>